<dbReference type="SUPFAM" id="SSF54928">
    <property type="entry name" value="RNA-binding domain, RBD"/>
    <property type="match status" value="1"/>
</dbReference>
<protein>
    <recommendedName>
        <fullName evidence="6">Fe2OG dioxygenase domain-containing protein</fullName>
    </recommendedName>
</protein>
<keyword evidence="8" id="KW-1185">Reference proteome</keyword>
<evidence type="ECO:0000256" key="3">
    <source>
        <dbReference type="ARBA" id="ARBA00022679"/>
    </source>
</evidence>
<dbReference type="PANTHER" id="PTHR13069">
    <property type="entry name" value="ALKYLATED DNA REPAIR PROTEIN ALKB HOMOLOG 8"/>
    <property type="match status" value="1"/>
</dbReference>
<dbReference type="InterPro" id="IPR051422">
    <property type="entry name" value="AlkB_tRNA_MeTrf/Diox"/>
</dbReference>
<name>A0ABP0WQX1_9BRYO</name>
<keyword evidence="4" id="KW-0862">Zinc</keyword>
<dbReference type="Pfam" id="PF08241">
    <property type="entry name" value="Methyltransf_11"/>
    <property type="match status" value="1"/>
</dbReference>
<reference evidence="7 8" key="1">
    <citation type="submission" date="2024-02" db="EMBL/GenBank/DDBJ databases">
        <authorList>
            <consortium name="ELIXIR-Norway"/>
            <consortium name="Elixir Norway"/>
        </authorList>
    </citation>
    <scope>NUCLEOTIDE SEQUENCE [LARGE SCALE GENOMIC DNA]</scope>
</reference>
<dbReference type="InterPro" id="IPR012677">
    <property type="entry name" value="Nucleotide-bd_a/b_plait_sf"/>
</dbReference>
<sequence length="740" mass="82667">MLSGAGISKRKELELFGRERMQDGQEERRRSSSSSSCFVKPSRFAMEEPTAHLYVANCGPAVGIPISVIRDAFSMFGRVTSVLQPAGDSSGSRVYVSYVNVSDAVAARQAWNGRPCDLLQGRVMLIQHAVPQQQQPPVEAQVPVFTLTKDIDIPGLSLYTDFISPEDEQELLTAVDAEQWTTLAKRRVQHYGYEFLYKTRNVDKNQKLGGLPLSVEPVLSKVALLSEMTHAKEPSLPLDQLTVNEYPRGVGLSPHIDTHSAFQGSIISLSLAGPCIMEFRKYKKKTATPVDEISHVPDLQEMSHQEDGVNDQEVANLRQLNMEMERKALFLPQRSLLIMSEEARYAWHHYIPHHKLDDINGQIVSRGPRRVSFTFRKVRSGPCTCIFPEQCDSQQPHLSTLFPSNDDNVREPCTTTSEDAYNEISYCATLSCNSETENSSESSSKTVPSLVKPFNSVTPEIEKTYVHKVYDAIAPHFSSTRFAKWPKVALFLNSLEAGSVIADAGCGNGKYLGLNPKCLFVGCDISPPLVEICTQQGHEALVADALHLPYRTGFCDAAISIAVLHHLSNEGRRVRAIEELLRVVHKKGKVLITVWAVEQEDKKLLSKWTPLTCKYMDEWVDDVGTKFKQNLSTSSLGSIKEGSNEDLKELTLEKDLVEQQEYFVPWHLPYHRAEVGGASAAAVASGLAKKDDTKRAVVYNRYYHCFVEGELERLVSGVPGARIIDQFYDKSNWCVVIERL</sequence>
<accession>A0ABP0WQX1</accession>
<dbReference type="InterPro" id="IPR035979">
    <property type="entry name" value="RBD_domain_sf"/>
</dbReference>
<dbReference type="InterPro" id="IPR013216">
    <property type="entry name" value="Methyltransf_11"/>
</dbReference>
<evidence type="ECO:0000259" key="6">
    <source>
        <dbReference type="PROSITE" id="PS51471"/>
    </source>
</evidence>
<evidence type="ECO:0000256" key="1">
    <source>
        <dbReference type="ARBA" id="ARBA00007879"/>
    </source>
</evidence>
<dbReference type="InterPro" id="IPR005123">
    <property type="entry name" value="Oxoglu/Fe-dep_dioxygenase_dom"/>
</dbReference>
<dbReference type="Pfam" id="PF13532">
    <property type="entry name" value="2OG-FeII_Oxy_2"/>
    <property type="match status" value="1"/>
</dbReference>
<dbReference type="Proteomes" id="UP001497444">
    <property type="component" value="Chromosome 2"/>
</dbReference>
<evidence type="ECO:0000256" key="2">
    <source>
        <dbReference type="ARBA" id="ARBA00022603"/>
    </source>
</evidence>
<comment type="similarity">
    <text evidence="1">Belongs to the alkB family.</text>
</comment>
<gene>
    <name evidence="7" type="ORF">CSSPJE1EN1_LOCUS13556</name>
</gene>
<keyword evidence="2" id="KW-0489">Methyltransferase</keyword>
<dbReference type="PANTHER" id="PTHR13069:SF21">
    <property type="entry name" value="ALKYLATED DNA REPAIR PROTEIN ALKB HOMOLOG 8"/>
    <property type="match status" value="1"/>
</dbReference>
<dbReference type="InterPro" id="IPR027450">
    <property type="entry name" value="AlkB-like"/>
</dbReference>
<keyword evidence="3" id="KW-0808">Transferase</keyword>
<dbReference type="SUPFAM" id="SSF51197">
    <property type="entry name" value="Clavaminate synthase-like"/>
    <property type="match status" value="1"/>
</dbReference>
<dbReference type="Gene3D" id="3.30.70.330">
    <property type="match status" value="1"/>
</dbReference>
<dbReference type="InterPro" id="IPR029063">
    <property type="entry name" value="SAM-dependent_MTases_sf"/>
</dbReference>
<dbReference type="EMBL" id="OZ020097">
    <property type="protein sequence ID" value="CAK9268078.1"/>
    <property type="molecule type" value="Genomic_DNA"/>
</dbReference>
<dbReference type="Gene3D" id="3.40.50.150">
    <property type="entry name" value="Vaccinia Virus protein VP39"/>
    <property type="match status" value="1"/>
</dbReference>
<dbReference type="Gene3D" id="2.60.120.590">
    <property type="entry name" value="Alpha-ketoglutarate-dependent dioxygenase AlkB-like"/>
    <property type="match status" value="1"/>
</dbReference>
<evidence type="ECO:0000256" key="4">
    <source>
        <dbReference type="ARBA" id="ARBA00022833"/>
    </source>
</evidence>
<evidence type="ECO:0000313" key="7">
    <source>
        <dbReference type="EMBL" id="CAK9268078.1"/>
    </source>
</evidence>
<proteinExistence type="inferred from homology"/>
<evidence type="ECO:0000313" key="8">
    <source>
        <dbReference type="Proteomes" id="UP001497444"/>
    </source>
</evidence>
<dbReference type="InterPro" id="IPR037151">
    <property type="entry name" value="AlkB-like_sf"/>
</dbReference>
<dbReference type="PROSITE" id="PS51471">
    <property type="entry name" value="FE2OG_OXY"/>
    <property type="match status" value="1"/>
</dbReference>
<evidence type="ECO:0000256" key="5">
    <source>
        <dbReference type="ARBA" id="ARBA00022884"/>
    </source>
</evidence>
<feature type="domain" description="Fe2OG dioxygenase" evidence="6">
    <location>
        <begin position="237"/>
        <end position="379"/>
    </location>
</feature>
<organism evidence="7 8">
    <name type="scientific">Sphagnum jensenii</name>
    <dbReference type="NCBI Taxonomy" id="128206"/>
    <lineage>
        <taxon>Eukaryota</taxon>
        <taxon>Viridiplantae</taxon>
        <taxon>Streptophyta</taxon>
        <taxon>Embryophyta</taxon>
        <taxon>Bryophyta</taxon>
        <taxon>Sphagnophytina</taxon>
        <taxon>Sphagnopsida</taxon>
        <taxon>Sphagnales</taxon>
        <taxon>Sphagnaceae</taxon>
        <taxon>Sphagnum</taxon>
    </lineage>
</organism>
<dbReference type="CDD" id="cd02440">
    <property type="entry name" value="AdoMet_MTases"/>
    <property type="match status" value="1"/>
</dbReference>
<dbReference type="SUPFAM" id="SSF53335">
    <property type="entry name" value="S-adenosyl-L-methionine-dependent methyltransferases"/>
    <property type="match status" value="1"/>
</dbReference>
<keyword evidence="5" id="KW-0694">RNA-binding</keyword>